<proteinExistence type="predicted"/>
<feature type="compositionally biased region" description="Polar residues" evidence="1">
    <location>
        <begin position="329"/>
        <end position="347"/>
    </location>
</feature>
<evidence type="ECO:0000313" key="3">
    <source>
        <dbReference type="EMBL" id="KAK6344854.1"/>
    </source>
</evidence>
<gene>
    <name evidence="3" type="ORF">TWF718_006806</name>
</gene>
<feature type="region of interest" description="Disordered" evidence="1">
    <location>
        <begin position="328"/>
        <end position="405"/>
    </location>
</feature>
<accession>A0AAN8MNI4</accession>
<feature type="chain" id="PRO_5043005184" evidence="2">
    <location>
        <begin position="30"/>
        <end position="850"/>
    </location>
</feature>
<feature type="region of interest" description="Disordered" evidence="1">
    <location>
        <begin position="245"/>
        <end position="292"/>
    </location>
</feature>
<feature type="region of interest" description="Disordered" evidence="1">
    <location>
        <begin position="525"/>
        <end position="707"/>
    </location>
</feature>
<keyword evidence="4" id="KW-1185">Reference proteome</keyword>
<evidence type="ECO:0000313" key="4">
    <source>
        <dbReference type="Proteomes" id="UP001313282"/>
    </source>
</evidence>
<feature type="compositionally biased region" description="Low complexity" evidence="1">
    <location>
        <begin position="245"/>
        <end position="255"/>
    </location>
</feature>
<name>A0AAN8MNI4_9PEZI</name>
<comment type="caution">
    <text evidence="3">The sequence shown here is derived from an EMBL/GenBank/DDBJ whole genome shotgun (WGS) entry which is preliminary data.</text>
</comment>
<organism evidence="3 4">
    <name type="scientific">Orbilia javanica</name>
    <dbReference type="NCBI Taxonomy" id="47235"/>
    <lineage>
        <taxon>Eukaryota</taxon>
        <taxon>Fungi</taxon>
        <taxon>Dikarya</taxon>
        <taxon>Ascomycota</taxon>
        <taxon>Pezizomycotina</taxon>
        <taxon>Orbiliomycetes</taxon>
        <taxon>Orbiliales</taxon>
        <taxon>Orbiliaceae</taxon>
        <taxon>Orbilia</taxon>
    </lineage>
</organism>
<sequence length="850" mass="93910">MLPTLAGIVFFSISSLLFSGTLLNNHVAAFKISIDGREVEAGGFIGDLTLCNDINDGPPYFPRAIFAVQSPAVTCVQRGGLDNWVLEELEAFTSAHSYFAIRSYNGDYIIHRPIKSEAHDADRFFSMKSGAPGVNEEDGRTYVKSEFWLERNGRLQLINEDNPVRDGDSIVFAGPGPAEPHTRFHVMRSPHVRGLPLNDYRYQLLALLPGDDLTIPSDADILVHGMRIKLSGEFGEIVVGPLPPELLQQGQPKPQAKLQRRPEAPPAVVDFSLGRQRDNRGQTFDNGGTGGLPYNELPDELAWYPTPHSPGLDIGSSAPDLRLEDLRIQKSSGSRRSRETNSGSTLTDEAARLLGLPVSRSGSNKNSGPQTDEQIPGQSVFGSQFLSSSSNRRLPGTIGPPGSDIGAFNENNFLGGGQYYMRPSEVGPNGEELRFPPLAITKPNRMLGLDDLDELLRLDQPIDGFEDLRASIDDLGDLETYPIDVYDDDDREAEVADFTGLAGQIEDGRREIGDNQYYQPEEIYIDETEEPSFDTGNIADDLRGPAALDSGSLGGIPTSLFGQSSNSQDRNSPYPFGTSQSPPSGNIGRPLPESEMPLDQWREEPDPESLSPEEARPNWVNNNYAGTPLEKIEEEGSGESSARIDDPGSSQWGMQYEDDGSNWPSSPGIPWEDQIEEENEVVPGQNDSYDQALDGPDESMFEDPGSLEKRMQYEEDQTTPPVSPSLSWQEEYEEIIPQNNIELGQDEIYQGEADVQGELQAIPGDESWDSMDRSYDSLLLADWDNNGADRVSSSNIRGAMEMEDFLLPPPFDVGLPEDGAKKPRWWQRFRNKFTRKPKTTVKVREPTGFE</sequence>
<evidence type="ECO:0000256" key="2">
    <source>
        <dbReference type="SAM" id="SignalP"/>
    </source>
</evidence>
<dbReference type="Proteomes" id="UP001313282">
    <property type="component" value="Unassembled WGS sequence"/>
</dbReference>
<protein>
    <submittedName>
        <fullName evidence="3">Uncharacterized protein</fullName>
    </submittedName>
</protein>
<dbReference type="EMBL" id="JAVHNR010000004">
    <property type="protein sequence ID" value="KAK6344854.1"/>
    <property type="molecule type" value="Genomic_DNA"/>
</dbReference>
<feature type="compositionally biased region" description="Low complexity" evidence="1">
    <location>
        <begin position="377"/>
        <end position="390"/>
    </location>
</feature>
<dbReference type="AlphaFoldDB" id="A0AAN8MNI4"/>
<feature type="compositionally biased region" description="Polar residues" evidence="1">
    <location>
        <begin position="560"/>
        <end position="584"/>
    </location>
</feature>
<evidence type="ECO:0000256" key="1">
    <source>
        <dbReference type="SAM" id="MobiDB-lite"/>
    </source>
</evidence>
<keyword evidence="2" id="KW-0732">Signal</keyword>
<reference evidence="3 4" key="1">
    <citation type="submission" date="2019-10" db="EMBL/GenBank/DDBJ databases">
        <authorList>
            <person name="Palmer J.M."/>
        </authorList>
    </citation>
    <scope>NUCLEOTIDE SEQUENCE [LARGE SCALE GENOMIC DNA]</scope>
    <source>
        <strain evidence="3 4">TWF718</strain>
    </source>
</reference>
<feature type="compositionally biased region" description="Polar residues" evidence="1">
    <location>
        <begin position="360"/>
        <end position="373"/>
    </location>
</feature>
<feature type="signal peptide" evidence="2">
    <location>
        <begin position="1"/>
        <end position="29"/>
    </location>
</feature>